<evidence type="ECO:0000259" key="7">
    <source>
        <dbReference type="Pfam" id="PF02608"/>
    </source>
</evidence>
<evidence type="ECO:0000256" key="3">
    <source>
        <dbReference type="ARBA" id="ARBA00022475"/>
    </source>
</evidence>
<comment type="caution">
    <text evidence="8">The sequence shown here is derived from an EMBL/GenBank/DDBJ whole genome shotgun (WGS) entry which is preliminary data.</text>
</comment>
<accession>A0A5D4MEI4</accession>
<comment type="similarity">
    <text evidence="2">Belongs to the BMP lipoprotein family.</text>
</comment>
<evidence type="ECO:0000313" key="9">
    <source>
        <dbReference type="Proteomes" id="UP000325182"/>
    </source>
</evidence>
<dbReference type="GO" id="GO:0005886">
    <property type="term" value="C:plasma membrane"/>
    <property type="evidence" value="ECO:0007669"/>
    <property type="project" value="UniProtKB-SubCell"/>
</dbReference>
<dbReference type="InterPro" id="IPR050957">
    <property type="entry name" value="BMP_lipoprotein"/>
</dbReference>
<dbReference type="PANTHER" id="PTHR34296:SF2">
    <property type="entry name" value="ABC TRANSPORTER GUANOSINE-BINDING PROTEIN NUPN"/>
    <property type="match status" value="1"/>
</dbReference>
<evidence type="ECO:0000256" key="4">
    <source>
        <dbReference type="ARBA" id="ARBA00022729"/>
    </source>
</evidence>
<dbReference type="AlphaFoldDB" id="A0A5D4MEI4"/>
<dbReference type="InterPro" id="IPR003760">
    <property type="entry name" value="PnrA-like"/>
</dbReference>
<evidence type="ECO:0000256" key="1">
    <source>
        <dbReference type="ARBA" id="ARBA00004193"/>
    </source>
</evidence>
<sequence>MKKLFNFILIALFLLTGCSGQSDQKSLQNVGLLVPETISDQVWGTKGYKGLLKIQSQFEVDVFYKEGMSTKQAVEQAVAEYDKKGVNLIFGHGQEYAPFFNEIAVDYPHIHFVSFNGNASQPNTTSLKFEGYAMGFFGGMTAANQSQTKNIGIVASYAWQPEVKGFIEGAEYQDSNVDVVVDYTDDWDHTEKAMVLLHTQLRNGVDIVYPAGDGYNIPIIEKLKEKGLHAVGYVSDQSDMGESTVLTSTVQHVDKLYEVVAERYSNDTLKSGNIPFDFQDGVISMGKFSPAVDEQFRENIETDISHYIKMGQLPNERKDE</sequence>
<name>A0A5D4MEI4_9BACI</name>
<dbReference type="InterPro" id="IPR028082">
    <property type="entry name" value="Peripla_BP_I"/>
</dbReference>
<gene>
    <name evidence="8" type="ORF">FZC84_09325</name>
</gene>
<evidence type="ECO:0000256" key="6">
    <source>
        <dbReference type="ARBA" id="ARBA00023288"/>
    </source>
</evidence>
<dbReference type="EMBL" id="VTEG01000005">
    <property type="protein sequence ID" value="TYR99435.1"/>
    <property type="molecule type" value="Genomic_DNA"/>
</dbReference>
<proteinExistence type="inferred from homology"/>
<comment type="subcellular location">
    <subcellularLocation>
        <location evidence="1">Cell membrane</location>
        <topology evidence="1">Lipid-anchor</topology>
    </subcellularLocation>
</comment>
<keyword evidence="5" id="KW-0472">Membrane</keyword>
<dbReference type="PROSITE" id="PS51257">
    <property type="entry name" value="PROKAR_LIPOPROTEIN"/>
    <property type="match status" value="1"/>
</dbReference>
<dbReference type="Proteomes" id="UP000325182">
    <property type="component" value="Unassembled WGS sequence"/>
</dbReference>
<keyword evidence="3" id="KW-1003">Cell membrane</keyword>
<dbReference type="Gene3D" id="3.40.50.2300">
    <property type="match status" value="2"/>
</dbReference>
<evidence type="ECO:0000256" key="2">
    <source>
        <dbReference type="ARBA" id="ARBA00008610"/>
    </source>
</evidence>
<evidence type="ECO:0000256" key="5">
    <source>
        <dbReference type="ARBA" id="ARBA00023136"/>
    </source>
</evidence>
<dbReference type="PANTHER" id="PTHR34296">
    <property type="entry name" value="TRANSCRIPTIONAL ACTIVATOR PROTEIN MED"/>
    <property type="match status" value="1"/>
</dbReference>
<organism evidence="8 9">
    <name type="scientific">Rossellomorea vietnamensis</name>
    <dbReference type="NCBI Taxonomy" id="218284"/>
    <lineage>
        <taxon>Bacteria</taxon>
        <taxon>Bacillati</taxon>
        <taxon>Bacillota</taxon>
        <taxon>Bacilli</taxon>
        <taxon>Bacillales</taxon>
        <taxon>Bacillaceae</taxon>
        <taxon>Rossellomorea</taxon>
    </lineage>
</organism>
<feature type="domain" description="ABC transporter substrate-binding protein PnrA-like" evidence="7">
    <location>
        <begin position="28"/>
        <end position="315"/>
    </location>
</feature>
<keyword evidence="4" id="KW-0732">Signal</keyword>
<dbReference type="RefSeq" id="WP_113930489.1">
    <property type="nucleotide sequence ID" value="NZ_VTEG01000005.1"/>
</dbReference>
<reference evidence="8 9" key="1">
    <citation type="submission" date="2019-08" db="EMBL/GenBank/DDBJ databases">
        <title>Bacillus genomes from the desert of Cuatro Cienegas, Coahuila.</title>
        <authorList>
            <person name="Olmedo-Alvarez G."/>
        </authorList>
    </citation>
    <scope>NUCLEOTIDE SEQUENCE [LARGE SCALE GENOMIC DNA]</scope>
    <source>
        <strain evidence="8 9">CH128b_4D</strain>
    </source>
</reference>
<dbReference type="Pfam" id="PF02608">
    <property type="entry name" value="Bmp"/>
    <property type="match status" value="1"/>
</dbReference>
<evidence type="ECO:0000313" key="8">
    <source>
        <dbReference type="EMBL" id="TYR99435.1"/>
    </source>
</evidence>
<keyword evidence="6" id="KW-0449">Lipoprotein</keyword>
<protein>
    <submittedName>
        <fullName evidence="8">BMP family ABC transporter substrate-binding protein</fullName>
    </submittedName>
</protein>
<dbReference type="SUPFAM" id="SSF53822">
    <property type="entry name" value="Periplasmic binding protein-like I"/>
    <property type="match status" value="1"/>
</dbReference>